<keyword evidence="11" id="KW-1185">Reference proteome</keyword>
<dbReference type="PROSITE" id="PS50893">
    <property type="entry name" value="ABC_TRANSPORTER_2"/>
    <property type="match status" value="1"/>
</dbReference>
<dbReference type="RefSeq" id="WP_102378441.1">
    <property type="nucleotide sequence ID" value="NZ_AP025564.1"/>
</dbReference>
<evidence type="ECO:0000256" key="4">
    <source>
        <dbReference type="ARBA" id="ARBA00022840"/>
    </source>
</evidence>
<feature type="domain" description="ABC transporter" evidence="9">
    <location>
        <begin position="2"/>
        <end position="240"/>
    </location>
</feature>
<keyword evidence="1" id="KW-0813">Transport</keyword>
<reference evidence="10 11" key="1">
    <citation type="submission" date="2022-01" db="EMBL/GenBank/DDBJ databases">
        <title>Novel bile acid biosynthetic pathways are enriched in the microbiome of centenarians.</title>
        <authorList>
            <person name="Sato Y."/>
            <person name="Atarashi K."/>
            <person name="Plichta R.D."/>
            <person name="Arai Y."/>
            <person name="Sasajima S."/>
            <person name="Kearney M.S."/>
            <person name="Suda W."/>
            <person name="Takeshita K."/>
            <person name="Sasaki T."/>
            <person name="Okamoto S."/>
            <person name="Skelly N.A."/>
            <person name="Okamura Y."/>
            <person name="Vlamakis H."/>
            <person name="Li Y."/>
            <person name="Tanoue T."/>
            <person name="Takei H."/>
            <person name="Nittono H."/>
            <person name="Narushima S."/>
            <person name="Irie J."/>
            <person name="Itoh H."/>
            <person name="Moriya K."/>
            <person name="Sugiura Y."/>
            <person name="Suematsu M."/>
            <person name="Moritoki N."/>
            <person name="Shibata S."/>
            <person name="Littman R.D."/>
            <person name="Fischbach A.M."/>
            <person name="Uwamino Y."/>
            <person name="Inoue T."/>
            <person name="Honda A."/>
            <person name="Hattori M."/>
            <person name="Murai T."/>
            <person name="Xavier J.R."/>
            <person name="Hirose N."/>
            <person name="Honda K."/>
        </authorList>
    </citation>
    <scope>NUCLEOTIDE SEQUENCE [LARGE SCALE GENOMIC DNA]</scope>
    <source>
        <strain evidence="10 11">CE91-St30</strain>
    </source>
</reference>
<evidence type="ECO:0000256" key="6">
    <source>
        <dbReference type="ARBA" id="ARBA00022970"/>
    </source>
</evidence>
<evidence type="ECO:0000259" key="9">
    <source>
        <dbReference type="PROSITE" id="PS50893"/>
    </source>
</evidence>
<name>A0ABM7WIA8_9ACTN</name>
<dbReference type="Pfam" id="PF00005">
    <property type="entry name" value="ABC_tran"/>
    <property type="match status" value="1"/>
</dbReference>
<evidence type="ECO:0000256" key="2">
    <source>
        <dbReference type="ARBA" id="ARBA00022475"/>
    </source>
</evidence>
<evidence type="ECO:0000256" key="5">
    <source>
        <dbReference type="ARBA" id="ARBA00022967"/>
    </source>
</evidence>
<dbReference type="PANTHER" id="PTHR43166">
    <property type="entry name" value="AMINO ACID IMPORT ATP-BINDING PROTEIN"/>
    <property type="match status" value="1"/>
</dbReference>
<keyword evidence="7" id="KW-0472">Membrane</keyword>
<dbReference type="PANTHER" id="PTHR43166:SF30">
    <property type="entry name" value="METHIONINE IMPORT ATP-BINDING PROTEIN METN"/>
    <property type="match status" value="1"/>
</dbReference>
<dbReference type="InterPro" id="IPR017871">
    <property type="entry name" value="ABC_transporter-like_CS"/>
</dbReference>
<dbReference type="InterPro" id="IPR041701">
    <property type="entry name" value="MetN_ABC"/>
</dbReference>
<feature type="region of interest" description="Disordered" evidence="8">
    <location>
        <begin position="282"/>
        <end position="305"/>
    </location>
</feature>
<dbReference type="PROSITE" id="PS00211">
    <property type="entry name" value="ABC_TRANSPORTER_1"/>
    <property type="match status" value="1"/>
</dbReference>
<keyword evidence="2" id="KW-1003">Cell membrane</keyword>
<accession>A0ABM7WIA8</accession>
<dbReference type="InterPro" id="IPR003439">
    <property type="entry name" value="ABC_transporter-like_ATP-bd"/>
</dbReference>
<dbReference type="InterPro" id="IPR050086">
    <property type="entry name" value="MetN_ABC_transporter-like"/>
</dbReference>
<dbReference type="SMART" id="SM00382">
    <property type="entry name" value="AAA"/>
    <property type="match status" value="1"/>
</dbReference>
<evidence type="ECO:0000256" key="7">
    <source>
        <dbReference type="ARBA" id="ARBA00023136"/>
    </source>
</evidence>
<evidence type="ECO:0000256" key="8">
    <source>
        <dbReference type="SAM" id="MobiDB-lite"/>
    </source>
</evidence>
<keyword evidence="3" id="KW-0547">Nucleotide-binding</keyword>
<dbReference type="EMBL" id="AP025564">
    <property type="protein sequence ID" value="BDE96017.1"/>
    <property type="molecule type" value="Genomic_DNA"/>
</dbReference>
<protein>
    <submittedName>
        <fullName evidence="10">ABC transporter ATP-binding protein</fullName>
    </submittedName>
</protein>
<evidence type="ECO:0000256" key="1">
    <source>
        <dbReference type="ARBA" id="ARBA00022448"/>
    </source>
</evidence>
<dbReference type="InterPro" id="IPR027417">
    <property type="entry name" value="P-loop_NTPase"/>
</dbReference>
<sequence>MIQIEHLSKTYDGASKHHALIDVDLTIEDGDIFGIIGESGAGKSTLVRCINLLERPTSGRIVIDGEDVTGYSGKQLLELRSSIGMIFQNFSLFQQRTVLKNVTFPLELVHEKREHREKRAYELLELVGLTEKAKSYPSQLSGGQQQRVAIARALANNPRVMLCDEATSALDTRTTISILKLLKDINEELGVTMVVITHSLAVAEKICNKIAVIDKGRIVETGETAAVFSNPQSAVTRELLGSDYLPGDFDGSAGTSASGTDARGRSASTILADAIDAASNPFVNAGRPEVHASTSEGKPAGRRVK</sequence>
<gene>
    <name evidence="10" type="ORF">CE91St30_13500</name>
</gene>
<organism evidence="10 11">
    <name type="scientific">Raoultibacter timonensis</name>
    <dbReference type="NCBI Taxonomy" id="1907662"/>
    <lineage>
        <taxon>Bacteria</taxon>
        <taxon>Bacillati</taxon>
        <taxon>Actinomycetota</taxon>
        <taxon>Coriobacteriia</taxon>
        <taxon>Eggerthellales</taxon>
        <taxon>Eggerthellaceae</taxon>
        <taxon>Raoultibacter</taxon>
    </lineage>
</organism>
<proteinExistence type="predicted"/>
<keyword evidence="4 10" id="KW-0067">ATP-binding</keyword>
<dbReference type="Proteomes" id="UP001320544">
    <property type="component" value="Chromosome"/>
</dbReference>
<dbReference type="GO" id="GO:0005524">
    <property type="term" value="F:ATP binding"/>
    <property type="evidence" value="ECO:0007669"/>
    <property type="project" value="UniProtKB-KW"/>
</dbReference>
<dbReference type="Gene3D" id="3.40.50.300">
    <property type="entry name" value="P-loop containing nucleotide triphosphate hydrolases"/>
    <property type="match status" value="1"/>
</dbReference>
<dbReference type="CDD" id="cd03258">
    <property type="entry name" value="ABC_MetN_methionine_transporter"/>
    <property type="match status" value="1"/>
</dbReference>
<dbReference type="SUPFAM" id="SSF52540">
    <property type="entry name" value="P-loop containing nucleoside triphosphate hydrolases"/>
    <property type="match status" value="1"/>
</dbReference>
<dbReference type="InterPro" id="IPR003593">
    <property type="entry name" value="AAA+_ATPase"/>
</dbReference>
<evidence type="ECO:0000313" key="11">
    <source>
        <dbReference type="Proteomes" id="UP001320544"/>
    </source>
</evidence>
<keyword evidence="6" id="KW-0029">Amino-acid transport</keyword>
<keyword evidence="5" id="KW-1278">Translocase</keyword>
<evidence type="ECO:0000256" key="3">
    <source>
        <dbReference type="ARBA" id="ARBA00022741"/>
    </source>
</evidence>
<evidence type="ECO:0000313" key="10">
    <source>
        <dbReference type="EMBL" id="BDE96017.1"/>
    </source>
</evidence>